<evidence type="ECO:0000313" key="1">
    <source>
        <dbReference type="EMBL" id="KAH7990414.1"/>
    </source>
</evidence>
<comment type="caution">
    <text evidence="1">The sequence shown here is derived from an EMBL/GenBank/DDBJ whole genome shotgun (WGS) entry which is preliminary data.</text>
</comment>
<dbReference type="EMBL" id="CM037629">
    <property type="protein sequence ID" value="KAH7990414.1"/>
    <property type="molecule type" value="Genomic_DNA"/>
</dbReference>
<evidence type="ECO:0000313" key="2">
    <source>
        <dbReference type="Proteomes" id="UP000827872"/>
    </source>
</evidence>
<gene>
    <name evidence="1" type="ORF">K3G42_006939</name>
</gene>
<protein>
    <submittedName>
        <fullName evidence="1">Uncharacterized protein</fullName>
    </submittedName>
</protein>
<accession>A0ACB8ED64</accession>
<proteinExistence type="predicted"/>
<organism evidence="1 2">
    <name type="scientific">Sphaerodactylus townsendi</name>
    <dbReference type="NCBI Taxonomy" id="933632"/>
    <lineage>
        <taxon>Eukaryota</taxon>
        <taxon>Metazoa</taxon>
        <taxon>Chordata</taxon>
        <taxon>Craniata</taxon>
        <taxon>Vertebrata</taxon>
        <taxon>Euteleostomi</taxon>
        <taxon>Lepidosauria</taxon>
        <taxon>Squamata</taxon>
        <taxon>Bifurcata</taxon>
        <taxon>Gekkota</taxon>
        <taxon>Sphaerodactylidae</taxon>
        <taxon>Sphaerodactylus</taxon>
    </lineage>
</organism>
<reference evidence="1" key="1">
    <citation type="submission" date="2021-08" db="EMBL/GenBank/DDBJ databases">
        <title>The first chromosome-level gecko genome reveals the dynamic sex chromosomes of Neotropical dwarf geckos (Sphaerodactylidae: Sphaerodactylus).</title>
        <authorList>
            <person name="Pinto B.J."/>
            <person name="Keating S.E."/>
            <person name="Gamble T."/>
        </authorList>
    </citation>
    <scope>NUCLEOTIDE SEQUENCE</scope>
    <source>
        <strain evidence="1">TG3544</strain>
    </source>
</reference>
<sequence>MSVGIRAEREFLTSYTPHITPQNLEGKITASTFVLAQPRCYFEVDDYDRIWLLVARSDALKGASVGDQEEPASNLELKSGQRDQDTAVSPLPPALNST</sequence>
<keyword evidence="2" id="KW-1185">Reference proteome</keyword>
<dbReference type="Proteomes" id="UP000827872">
    <property type="component" value="Linkage Group LG16"/>
</dbReference>
<name>A0ACB8ED64_9SAUR</name>